<evidence type="ECO:0000256" key="1">
    <source>
        <dbReference type="ARBA" id="ARBA00004286"/>
    </source>
</evidence>
<reference evidence="11" key="1">
    <citation type="submission" date="2012-07" db="EMBL/GenBank/DDBJ databases">
        <title>Genome of the Chinese tree shrew, a rising model animal genetically related to primates.</title>
        <authorList>
            <person name="Zhang G."/>
            <person name="Fan Y."/>
            <person name="Yao Y."/>
            <person name="Huang Z."/>
        </authorList>
    </citation>
    <scope>NUCLEOTIDE SEQUENCE [LARGE SCALE GENOMIC DNA]</scope>
</reference>
<dbReference type="Gene3D" id="1.10.30.10">
    <property type="entry name" value="High mobility group box domain"/>
    <property type="match status" value="1"/>
</dbReference>
<evidence type="ECO:0000256" key="5">
    <source>
        <dbReference type="ARBA" id="ARBA00023125"/>
    </source>
</evidence>
<evidence type="ECO:0000256" key="7">
    <source>
        <dbReference type="PROSITE-ProRule" id="PRU00267"/>
    </source>
</evidence>
<keyword evidence="5 7" id="KW-0238">DNA-binding</keyword>
<evidence type="ECO:0000259" key="9">
    <source>
        <dbReference type="PROSITE" id="PS50118"/>
    </source>
</evidence>
<evidence type="ECO:0000256" key="6">
    <source>
        <dbReference type="ARBA" id="ARBA00023242"/>
    </source>
</evidence>
<sequence>MVQSTSEFSKTSSERGNKKEVQGSQCAQEASFGLFLFCSEYCSKLKGEHPGLSIDNVAKKPGEMWNYAAADDKQPYEKKVAKLKEKYKKDIAACRDKGKPDAANKGLVKVEKSKKKEKEKDKEDEEDD</sequence>
<feature type="domain" description="HMG box" evidence="9">
    <location>
        <begin position="27"/>
        <end position="95"/>
    </location>
</feature>
<evidence type="ECO:0000313" key="11">
    <source>
        <dbReference type="Proteomes" id="UP000011518"/>
    </source>
</evidence>
<dbReference type="GO" id="GO:0003677">
    <property type="term" value="F:DNA binding"/>
    <property type="evidence" value="ECO:0007669"/>
    <property type="project" value="UniProtKB-UniRule"/>
</dbReference>
<keyword evidence="11" id="KW-1185">Reference proteome</keyword>
<dbReference type="EMBL" id="KB320629">
    <property type="protein sequence ID" value="ELW67059.1"/>
    <property type="molecule type" value="Genomic_DNA"/>
</dbReference>
<gene>
    <name evidence="10" type="ORF">TREES_T100020415</name>
</gene>
<feature type="region of interest" description="Disordered" evidence="8">
    <location>
        <begin position="1"/>
        <end position="24"/>
    </location>
</feature>
<dbReference type="AlphaFoldDB" id="L9KX65"/>
<name>L9KX65_TUPCH</name>
<evidence type="ECO:0000313" key="10">
    <source>
        <dbReference type="EMBL" id="ELW67059.1"/>
    </source>
</evidence>
<evidence type="ECO:0000256" key="3">
    <source>
        <dbReference type="ARBA" id="ARBA00022454"/>
    </source>
</evidence>
<evidence type="ECO:0000256" key="4">
    <source>
        <dbReference type="ARBA" id="ARBA00022737"/>
    </source>
</evidence>
<keyword evidence="6 7" id="KW-0539">Nucleus</keyword>
<dbReference type="PROSITE" id="PS50118">
    <property type="entry name" value="HMG_BOX_2"/>
    <property type="match status" value="1"/>
</dbReference>
<feature type="compositionally biased region" description="Polar residues" evidence="8">
    <location>
        <begin position="1"/>
        <end position="11"/>
    </location>
</feature>
<reference evidence="11" key="2">
    <citation type="journal article" date="2013" name="Nat. Commun.">
        <title>Genome of the Chinese tree shrew.</title>
        <authorList>
            <person name="Fan Y."/>
            <person name="Huang Z.Y."/>
            <person name="Cao C.C."/>
            <person name="Chen C.S."/>
            <person name="Chen Y.X."/>
            <person name="Fan D.D."/>
            <person name="He J."/>
            <person name="Hou H.L."/>
            <person name="Hu L."/>
            <person name="Hu X.T."/>
            <person name="Jiang X.T."/>
            <person name="Lai R."/>
            <person name="Lang Y.S."/>
            <person name="Liang B."/>
            <person name="Liao S.G."/>
            <person name="Mu D."/>
            <person name="Ma Y.Y."/>
            <person name="Niu Y.Y."/>
            <person name="Sun X.Q."/>
            <person name="Xia J.Q."/>
            <person name="Xiao J."/>
            <person name="Xiong Z.Q."/>
            <person name="Xu L."/>
            <person name="Yang L."/>
            <person name="Zhang Y."/>
            <person name="Zhao W."/>
            <person name="Zhao X.D."/>
            <person name="Zheng Y.T."/>
            <person name="Zhou J.M."/>
            <person name="Zhu Y.B."/>
            <person name="Zhang G.J."/>
            <person name="Wang J."/>
            <person name="Yao Y.G."/>
        </authorList>
    </citation>
    <scope>NUCLEOTIDE SEQUENCE [LARGE SCALE GENOMIC DNA]</scope>
</reference>
<dbReference type="PANTHER" id="PTHR48112:SF12">
    <property type="entry name" value="HIGH MOBILITY GROUP PROTEIN B1-LIKE 1-RELATED"/>
    <property type="match status" value="1"/>
</dbReference>
<dbReference type="InParanoid" id="L9KX65"/>
<protein>
    <submittedName>
        <fullName evidence="10">High mobility group protein B1</fullName>
    </submittedName>
</protein>
<feature type="region of interest" description="Disordered" evidence="8">
    <location>
        <begin position="95"/>
        <end position="128"/>
    </location>
</feature>
<dbReference type="GO" id="GO:0005634">
    <property type="term" value="C:nucleus"/>
    <property type="evidence" value="ECO:0007669"/>
    <property type="project" value="UniProtKB-UniRule"/>
</dbReference>
<evidence type="ECO:0000256" key="2">
    <source>
        <dbReference type="ARBA" id="ARBA00008774"/>
    </source>
</evidence>
<dbReference type="SUPFAM" id="SSF47095">
    <property type="entry name" value="HMG-box"/>
    <property type="match status" value="1"/>
</dbReference>
<dbReference type="Pfam" id="PF00505">
    <property type="entry name" value="HMG_box"/>
    <property type="match status" value="1"/>
</dbReference>
<proteinExistence type="inferred from homology"/>
<feature type="compositionally biased region" description="Basic and acidic residues" evidence="8">
    <location>
        <begin position="95"/>
        <end position="121"/>
    </location>
</feature>
<keyword evidence="4" id="KW-0677">Repeat</keyword>
<comment type="subcellular location">
    <subcellularLocation>
        <location evidence="1">Chromosome</location>
    </subcellularLocation>
</comment>
<dbReference type="GO" id="GO:0005694">
    <property type="term" value="C:chromosome"/>
    <property type="evidence" value="ECO:0007669"/>
    <property type="project" value="UniProtKB-SubCell"/>
</dbReference>
<organism evidence="10 11">
    <name type="scientific">Tupaia chinensis</name>
    <name type="common">Chinese tree shrew</name>
    <name type="synonym">Tupaia belangeri chinensis</name>
    <dbReference type="NCBI Taxonomy" id="246437"/>
    <lineage>
        <taxon>Eukaryota</taxon>
        <taxon>Metazoa</taxon>
        <taxon>Chordata</taxon>
        <taxon>Craniata</taxon>
        <taxon>Vertebrata</taxon>
        <taxon>Euteleostomi</taxon>
        <taxon>Mammalia</taxon>
        <taxon>Eutheria</taxon>
        <taxon>Euarchontoglires</taxon>
        <taxon>Scandentia</taxon>
        <taxon>Tupaiidae</taxon>
        <taxon>Tupaia</taxon>
    </lineage>
</organism>
<dbReference type="SMART" id="SM00398">
    <property type="entry name" value="HMG"/>
    <property type="match status" value="1"/>
</dbReference>
<feature type="compositionally biased region" description="Basic and acidic residues" evidence="8">
    <location>
        <begin position="12"/>
        <end position="21"/>
    </location>
</feature>
<accession>L9KX65</accession>
<dbReference type="Proteomes" id="UP000011518">
    <property type="component" value="Unassembled WGS sequence"/>
</dbReference>
<dbReference type="InterPro" id="IPR050342">
    <property type="entry name" value="HMGB"/>
</dbReference>
<feature type="DNA-binding region" description="HMG box" evidence="7">
    <location>
        <begin position="27"/>
        <end position="95"/>
    </location>
</feature>
<evidence type="ECO:0000256" key="8">
    <source>
        <dbReference type="SAM" id="MobiDB-lite"/>
    </source>
</evidence>
<dbReference type="InterPro" id="IPR009071">
    <property type="entry name" value="HMG_box_dom"/>
</dbReference>
<dbReference type="InterPro" id="IPR036910">
    <property type="entry name" value="HMG_box_dom_sf"/>
</dbReference>
<dbReference type="PANTHER" id="PTHR48112">
    <property type="entry name" value="HIGH MOBILITY GROUP PROTEIN DSP1"/>
    <property type="match status" value="1"/>
</dbReference>
<comment type="similarity">
    <text evidence="2">Belongs to the HMGB family.</text>
</comment>
<dbReference type="GO" id="GO:0006357">
    <property type="term" value="P:regulation of transcription by RNA polymerase II"/>
    <property type="evidence" value="ECO:0007669"/>
    <property type="project" value="TreeGrafter"/>
</dbReference>
<keyword evidence="3" id="KW-0158">Chromosome</keyword>